<dbReference type="SMART" id="SM00354">
    <property type="entry name" value="HTH_LACI"/>
    <property type="match status" value="1"/>
</dbReference>
<dbReference type="CDD" id="cd01392">
    <property type="entry name" value="HTH_LacI"/>
    <property type="match status" value="1"/>
</dbReference>
<dbReference type="InterPro" id="IPR010982">
    <property type="entry name" value="Lambda_DNA-bd_dom_sf"/>
</dbReference>
<proteinExistence type="predicted"/>
<keyword evidence="1" id="KW-0805">Transcription regulation</keyword>
<reference evidence="5" key="2">
    <citation type="journal article" date="2023" name="Vet. Microbiol.">
        <title>Emergence of livestock-associated Mammaliicoccus sciuri ST71 co-harbouring mecA and mecC genes in Brazil.</title>
        <authorList>
            <person name="de Moura G.S."/>
            <person name="de Carvalho E."/>
            <person name="Ramos Sanchez E.M."/>
            <person name="Sellera F.P."/>
            <person name="Marques M.F.S."/>
            <person name="Heinemann M.B."/>
            <person name="De Vliegher S."/>
            <person name="Souza F.N."/>
            <person name="Mota R.A."/>
        </authorList>
    </citation>
    <scope>NUCLEOTIDE SEQUENCE</scope>
    <source>
        <strain evidence="5">BR656</strain>
    </source>
</reference>
<dbReference type="RefSeq" id="WP_037590263.1">
    <property type="nucleotide sequence ID" value="NZ_CP120185.1"/>
</dbReference>
<dbReference type="Proteomes" id="UP001176210">
    <property type="component" value="Unassembled WGS sequence"/>
</dbReference>
<dbReference type="EMBL" id="JAPNQM010000004">
    <property type="protein sequence ID" value="MDL0117206.1"/>
    <property type="molecule type" value="Genomic_DNA"/>
</dbReference>
<name>A0ABT7HYH3_MAMSC</name>
<evidence type="ECO:0000313" key="5">
    <source>
        <dbReference type="EMBL" id="MDL0117206.1"/>
    </source>
</evidence>
<keyword evidence="6" id="KW-1185">Reference proteome</keyword>
<evidence type="ECO:0000313" key="6">
    <source>
        <dbReference type="Proteomes" id="UP001176210"/>
    </source>
</evidence>
<dbReference type="SUPFAM" id="SSF53822">
    <property type="entry name" value="Periplasmic binding protein-like I"/>
    <property type="match status" value="1"/>
</dbReference>
<dbReference type="PROSITE" id="PS50932">
    <property type="entry name" value="HTH_LACI_2"/>
    <property type="match status" value="1"/>
</dbReference>
<feature type="domain" description="HTH lacI-type" evidence="4">
    <location>
        <begin position="2"/>
        <end position="58"/>
    </location>
</feature>
<evidence type="ECO:0000256" key="3">
    <source>
        <dbReference type="ARBA" id="ARBA00023163"/>
    </source>
</evidence>
<dbReference type="CDD" id="cd06267">
    <property type="entry name" value="PBP1_LacI_sugar_binding-like"/>
    <property type="match status" value="1"/>
</dbReference>
<accession>A0ABT7HYH3</accession>
<sequence length="333" mass="37092">MATLKEISQIVGVHPSVISRVLNDDQTLKIKDSTRKKILQTVKELNYQPNRMARNLKMNKTNMLGIVIPDIGNPVYSDIIKGAESEANANGYSLLIYSEHNKKKNEFLKLIKDNHVDGLLIASHELEHEIILELESSKKPFVIVNGKHSSSDNYVVLDDKAAGKLATEHLIELGHKHITHISGPIYADSAIQRLQGYREALHQNNYDFKSANVIESQYTIDSGYEAMKEIIKNHTLPTAIFAANILIALGALKAMKEHEIKVPDDISIIGLHDTYFTSILSPSLTTIQMPLFELGVNSVKSILQNIEDKQASPGKIIHGASLIKRESTAEFKI</sequence>
<dbReference type="Gene3D" id="1.10.260.40">
    <property type="entry name" value="lambda repressor-like DNA-binding domains"/>
    <property type="match status" value="1"/>
</dbReference>
<dbReference type="SUPFAM" id="SSF47413">
    <property type="entry name" value="lambda repressor-like DNA-binding domains"/>
    <property type="match status" value="1"/>
</dbReference>
<dbReference type="InterPro" id="IPR028082">
    <property type="entry name" value="Peripla_BP_I"/>
</dbReference>
<dbReference type="Gene3D" id="3.40.50.2300">
    <property type="match status" value="2"/>
</dbReference>
<gene>
    <name evidence="5" type="ORF">OWO77_09545</name>
</gene>
<dbReference type="Pfam" id="PF13377">
    <property type="entry name" value="Peripla_BP_3"/>
    <property type="match status" value="1"/>
</dbReference>
<evidence type="ECO:0000259" key="4">
    <source>
        <dbReference type="PROSITE" id="PS50932"/>
    </source>
</evidence>
<protein>
    <submittedName>
        <fullName evidence="5">LacI family DNA-binding transcriptional regulator</fullName>
    </submittedName>
</protein>
<dbReference type="InterPro" id="IPR046335">
    <property type="entry name" value="LacI/GalR-like_sensor"/>
</dbReference>
<reference evidence="5" key="1">
    <citation type="submission" date="2022-09" db="EMBL/GenBank/DDBJ databases">
        <authorList>
            <person name="De Moura G.S."/>
            <person name="Carvalho E."/>
            <person name="Ramos Sanchez E.M."/>
            <person name="Sellera F.P."/>
            <person name="Marques M.F.S."/>
            <person name="Heinemann M.B."/>
            <person name="De Vliegher S."/>
            <person name="Souza F.N."/>
            <person name="Mota R.A."/>
        </authorList>
    </citation>
    <scope>NUCLEOTIDE SEQUENCE</scope>
    <source>
        <strain evidence="5">BR656</strain>
    </source>
</reference>
<dbReference type="InterPro" id="IPR000843">
    <property type="entry name" value="HTH_LacI"/>
</dbReference>
<evidence type="ECO:0000256" key="1">
    <source>
        <dbReference type="ARBA" id="ARBA00023015"/>
    </source>
</evidence>
<dbReference type="PANTHER" id="PTHR30146:SF109">
    <property type="entry name" value="HTH-TYPE TRANSCRIPTIONAL REGULATOR GALS"/>
    <property type="match status" value="1"/>
</dbReference>
<organism evidence="5 6">
    <name type="scientific">Mammaliicoccus sciuri</name>
    <name type="common">Staphylococcus sciuri</name>
    <dbReference type="NCBI Taxonomy" id="1296"/>
    <lineage>
        <taxon>Bacteria</taxon>
        <taxon>Bacillati</taxon>
        <taxon>Bacillota</taxon>
        <taxon>Bacilli</taxon>
        <taxon>Bacillales</taxon>
        <taxon>Staphylococcaceae</taxon>
        <taxon>Mammaliicoccus</taxon>
    </lineage>
</organism>
<comment type="caution">
    <text evidence="5">The sequence shown here is derived from an EMBL/GenBank/DDBJ whole genome shotgun (WGS) entry which is preliminary data.</text>
</comment>
<keyword evidence="3" id="KW-0804">Transcription</keyword>
<evidence type="ECO:0000256" key="2">
    <source>
        <dbReference type="ARBA" id="ARBA00023125"/>
    </source>
</evidence>
<dbReference type="PANTHER" id="PTHR30146">
    <property type="entry name" value="LACI-RELATED TRANSCRIPTIONAL REPRESSOR"/>
    <property type="match status" value="1"/>
</dbReference>
<keyword evidence="2 5" id="KW-0238">DNA-binding</keyword>
<dbReference type="Pfam" id="PF00356">
    <property type="entry name" value="LacI"/>
    <property type="match status" value="1"/>
</dbReference>
<dbReference type="GO" id="GO:0003677">
    <property type="term" value="F:DNA binding"/>
    <property type="evidence" value="ECO:0007669"/>
    <property type="project" value="UniProtKB-KW"/>
</dbReference>